<dbReference type="PANTHER" id="PTHR22911">
    <property type="entry name" value="ACYL-MALONYL CONDENSING ENZYME-RELATED"/>
    <property type="match status" value="1"/>
</dbReference>
<dbReference type="STRING" id="442562.Rumeso_03361"/>
<name>A0A017HLN2_9RHOB</name>
<keyword evidence="1" id="KW-0472">Membrane</keyword>
<keyword evidence="1" id="KW-0812">Transmembrane</keyword>
<keyword evidence="1" id="KW-1133">Transmembrane helix</keyword>
<accession>A0A017HLN2</accession>
<feature type="transmembrane region" description="Helical" evidence="1">
    <location>
        <begin position="87"/>
        <end position="109"/>
    </location>
</feature>
<dbReference type="SUPFAM" id="SSF103481">
    <property type="entry name" value="Multidrug resistance efflux transporter EmrE"/>
    <property type="match status" value="2"/>
</dbReference>
<dbReference type="AlphaFoldDB" id="A0A017HLN2"/>
<dbReference type="PANTHER" id="PTHR22911:SF135">
    <property type="entry name" value="BLR4310 PROTEIN"/>
    <property type="match status" value="1"/>
</dbReference>
<protein>
    <recommendedName>
        <fullName evidence="2">EamA domain-containing protein</fullName>
    </recommendedName>
</protein>
<dbReference type="EMBL" id="AOSK01000094">
    <property type="protein sequence ID" value="EYD75033.1"/>
    <property type="molecule type" value="Genomic_DNA"/>
</dbReference>
<feature type="transmembrane region" description="Helical" evidence="1">
    <location>
        <begin position="203"/>
        <end position="222"/>
    </location>
</feature>
<evidence type="ECO:0000259" key="2">
    <source>
        <dbReference type="Pfam" id="PF00892"/>
    </source>
</evidence>
<evidence type="ECO:0000313" key="3">
    <source>
        <dbReference type="EMBL" id="EYD75033.1"/>
    </source>
</evidence>
<organism evidence="3 4">
    <name type="scientific">Rubellimicrobium mesophilum DSM 19309</name>
    <dbReference type="NCBI Taxonomy" id="442562"/>
    <lineage>
        <taxon>Bacteria</taxon>
        <taxon>Pseudomonadati</taxon>
        <taxon>Pseudomonadota</taxon>
        <taxon>Alphaproteobacteria</taxon>
        <taxon>Rhodobacterales</taxon>
        <taxon>Roseobacteraceae</taxon>
        <taxon>Rubellimicrobium</taxon>
    </lineage>
</organism>
<feature type="domain" description="EamA" evidence="2">
    <location>
        <begin position="2"/>
        <end position="132"/>
    </location>
</feature>
<feature type="transmembrane region" description="Helical" evidence="1">
    <location>
        <begin position="29"/>
        <end position="48"/>
    </location>
</feature>
<gene>
    <name evidence="3" type="ORF">Rumeso_03361</name>
</gene>
<feature type="transmembrane region" description="Helical" evidence="1">
    <location>
        <begin position="138"/>
        <end position="160"/>
    </location>
</feature>
<proteinExistence type="predicted"/>
<dbReference type="Proteomes" id="UP000019666">
    <property type="component" value="Unassembled WGS sequence"/>
</dbReference>
<feature type="domain" description="EamA" evidence="2">
    <location>
        <begin position="142"/>
        <end position="272"/>
    </location>
</feature>
<dbReference type="HOGENOM" id="CLU_033863_17_0_5"/>
<keyword evidence="4" id="KW-1185">Reference proteome</keyword>
<evidence type="ECO:0000256" key="1">
    <source>
        <dbReference type="SAM" id="Phobius"/>
    </source>
</evidence>
<dbReference type="PATRIC" id="fig|442562.3.peg.3306"/>
<comment type="caution">
    <text evidence="3">The sequence shown here is derived from an EMBL/GenBank/DDBJ whole genome shotgun (WGS) entry which is preliminary data.</text>
</comment>
<feature type="transmembrane region" description="Helical" evidence="1">
    <location>
        <begin position="116"/>
        <end position="132"/>
    </location>
</feature>
<sequence>MALVLVAGVLWSFQGLIIRQIAEAGSWAVLFWRSLGMVPVLLGFLVWRAGGSPWPAIRKVGLAGVLGGLGLIGAFGGAIYAIQATSIANAVFLFAASPFLAALLGWAVLRERVASQTWAAIAVALVGIFVMVREGLEGGALAGNVAALLSSLGFALFTITLRWRRLDDTLPVVLLGSLFSIVAGALLAGQIGQPLAVPVTDALWSMFMGAVTLSGGMILYTLGSKVVPAAELTLLSNTEVMLAPVWVWLLLGETASVGTLLGGAILLMAMVFNGLSGARRLAQA</sequence>
<dbReference type="GO" id="GO:0016020">
    <property type="term" value="C:membrane"/>
    <property type="evidence" value="ECO:0007669"/>
    <property type="project" value="InterPro"/>
</dbReference>
<dbReference type="Pfam" id="PF00892">
    <property type="entry name" value="EamA"/>
    <property type="match status" value="2"/>
</dbReference>
<dbReference type="InterPro" id="IPR000620">
    <property type="entry name" value="EamA_dom"/>
</dbReference>
<reference evidence="3 4" key="1">
    <citation type="submission" date="2013-02" db="EMBL/GenBank/DDBJ databases">
        <authorList>
            <person name="Fiebig A."/>
            <person name="Goeker M."/>
            <person name="Klenk H.-P.P."/>
        </authorList>
    </citation>
    <scope>NUCLEOTIDE SEQUENCE [LARGE SCALE GENOMIC DNA]</scope>
    <source>
        <strain evidence="3 4">DSM 19309</strain>
    </source>
</reference>
<dbReference type="InterPro" id="IPR037185">
    <property type="entry name" value="EmrE-like"/>
</dbReference>
<evidence type="ECO:0000313" key="4">
    <source>
        <dbReference type="Proteomes" id="UP000019666"/>
    </source>
</evidence>
<feature type="transmembrane region" description="Helical" evidence="1">
    <location>
        <begin position="60"/>
        <end position="81"/>
    </location>
</feature>
<feature type="transmembrane region" description="Helical" evidence="1">
    <location>
        <begin position="172"/>
        <end position="191"/>
    </location>
</feature>